<dbReference type="InterPro" id="IPR011009">
    <property type="entry name" value="Kinase-like_dom_sf"/>
</dbReference>
<accession>A0A2S9XJM1</accession>
<comment type="caution">
    <text evidence="3">The sequence shown here is derived from an EMBL/GenBank/DDBJ whole genome shotgun (WGS) entry which is preliminary data.</text>
</comment>
<dbReference type="AlphaFoldDB" id="A0A2S9XJM1"/>
<dbReference type="Proteomes" id="UP000237968">
    <property type="component" value="Unassembled WGS sequence"/>
</dbReference>
<dbReference type="InterPro" id="IPR000719">
    <property type="entry name" value="Prot_kinase_dom"/>
</dbReference>
<feature type="region of interest" description="Disordered" evidence="1">
    <location>
        <begin position="649"/>
        <end position="679"/>
    </location>
</feature>
<keyword evidence="3" id="KW-0418">Kinase</keyword>
<dbReference type="Gene3D" id="3.30.200.20">
    <property type="entry name" value="Phosphorylase Kinase, domain 1"/>
    <property type="match status" value="1"/>
</dbReference>
<dbReference type="PROSITE" id="PS50011">
    <property type="entry name" value="PROTEIN_KINASE_DOM"/>
    <property type="match status" value="1"/>
</dbReference>
<evidence type="ECO:0000259" key="2">
    <source>
        <dbReference type="PROSITE" id="PS50011"/>
    </source>
</evidence>
<dbReference type="Gene3D" id="1.10.510.10">
    <property type="entry name" value="Transferase(Phosphotransferase) domain 1"/>
    <property type="match status" value="1"/>
</dbReference>
<dbReference type="SUPFAM" id="SSF56112">
    <property type="entry name" value="Protein kinase-like (PK-like)"/>
    <property type="match status" value="1"/>
</dbReference>
<protein>
    <submittedName>
        <fullName evidence="3">Serine/threonine-protein kinase PknL</fullName>
        <ecNumber evidence="3">2.7.11.1</ecNumber>
    </submittedName>
</protein>
<dbReference type="GO" id="GO:0005524">
    <property type="term" value="F:ATP binding"/>
    <property type="evidence" value="ECO:0007669"/>
    <property type="project" value="InterPro"/>
</dbReference>
<evidence type="ECO:0000256" key="1">
    <source>
        <dbReference type="SAM" id="MobiDB-lite"/>
    </source>
</evidence>
<evidence type="ECO:0000313" key="3">
    <source>
        <dbReference type="EMBL" id="PRP93076.1"/>
    </source>
</evidence>
<reference evidence="3 4" key="1">
    <citation type="submission" date="2018-03" db="EMBL/GenBank/DDBJ databases">
        <title>Draft Genome Sequences of the Obligatory Marine Myxobacteria Enhygromyxa salina SWB005.</title>
        <authorList>
            <person name="Poehlein A."/>
            <person name="Moghaddam J.A."/>
            <person name="Harms H."/>
            <person name="Alanjari M."/>
            <person name="Koenig G.M."/>
            <person name="Daniel R."/>
            <person name="Schaeberle T.F."/>
        </authorList>
    </citation>
    <scope>NUCLEOTIDE SEQUENCE [LARGE SCALE GENOMIC DNA]</scope>
    <source>
        <strain evidence="3 4">SWB005</strain>
    </source>
</reference>
<keyword evidence="3" id="KW-0808">Transferase</keyword>
<dbReference type="GO" id="GO:0004674">
    <property type="term" value="F:protein serine/threonine kinase activity"/>
    <property type="evidence" value="ECO:0007669"/>
    <property type="project" value="UniProtKB-EC"/>
</dbReference>
<dbReference type="EC" id="2.7.11.1" evidence="3"/>
<keyword evidence="4" id="KW-1185">Reference proteome</keyword>
<feature type="compositionally biased region" description="Acidic residues" evidence="1">
    <location>
        <begin position="651"/>
        <end position="675"/>
    </location>
</feature>
<gene>
    <name evidence="3" type="primary">pknL_6</name>
    <name evidence="3" type="ORF">ENSA5_45680</name>
</gene>
<organism evidence="3 4">
    <name type="scientific">Enhygromyxa salina</name>
    <dbReference type="NCBI Taxonomy" id="215803"/>
    <lineage>
        <taxon>Bacteria</taxon>
        <taxon>Pseudomonadati</taxon>
        <taxon>Myxococcota</taxon>
        <taxon>Polyangia</taxon>
        <taxon>Nannocystales</taxon>
        <taxon>Nannocystaceae</taxon>
        <taxon>Enhygromyxa</taxon>
    </lineage>
</organism>
<proteinExistence type="predicted"/>
<feature type="region of interest" description="Disordered" evidence="1">
    <location>
        <begin position="365"/>
        <end position="403"/>
    </location>
</feature>
<evidence type="ECO:0000313" key="4">
    <source>
        <dbReference type="Proteomes" id="UP000237968"/>
    </source>
</evidence>
<sequence>MVLRPAWPASAASTATLALKLAMVRGMAAYPCPYCGHAISSEAPDQALERCPSCDGRLQIAYRYRLVAARGKISGGELYEAVDDGFGRTFAVLFIDEPDDPAAVERFIEGNHLFAELGGRGLVTIREIGTRSDRRPYVVMDWIKGGTLEAVVGKRGPFEQSLLFEIIADLLKGLAKAHRSMPAIVHGHIHPGKIGFLAQDQAVLFGFEWAKLVREQDSQFADAFMTETGPDDGARRATDLQQLGRSIYYAATGEWIADQSLAQQRAQARARLTGALGHTVDRMLGAGADGYQSAVDASMDFEDLLRGNTGWKARTTHRQDHSGDLFAKAWVNEDTRNFEDGGSEDADEPDAAEEFGDFDEALESIYDDDDNEPPPIPSRSWPSASPSPPPLHQPSHQHEQSPSARAIAFANAARKRQAEAAALAAAASPAKPGKVMGVVLGAMVMCGMCVAGVIDDIDDNYENPPPVFTAPEPEVIEVPSYEPVELPSYEPAPEIAETEVLSGLHHYTGKITGPADVAGFELGESCEIWIEPNPGKSLNCRWYVDCGEPRRRIYGGGDVGFSTCAVKDGHPTAAQDEDDDAPDGAFMAVLELEPMIIVTDRWLLPPTHVLISIDEGGGPSDGIIPDVPLAPRMSRDAIEAAIAAGDSPSFEADEVDEVDEVDEADEAGEADEEGPPEQLTSEQMLGVLNAQLEALQECPLDLSAQLTLTMDIHPTGRVGALELSPTQVPEAVKCVTRVLQSVRFPTFTGDTMSINWKVSW</sequence>
<name>A0A2S9XJM1_9BACT</name>
<dbReference type="EMBL" id="PVNK01000198">
    <property type="protein sequence ID" value="PRP93076.1"/>
    <property type="molecule type" value="Genomic_DNA"/>
</dbReference>
<feature type="domain" description="Protein kinase" evidence="2">
    <location>
        <begin position="64"/>
        <end position="362"/>
    </location>
</feature>